<sequence length="137" mass="15352">MLVIQRIQSVFLFLAFLLNGSVFFNALYSHAMNDPQAWIGLGYAIILTIASLGSLGTIFLYQNRENHRKWVSVLLLVQIITIGFSVGIYISLGGFGTFLWDETIGLGLLILALGAQLYARKKIKDDIELVKSMDRIR</sequence>
<keyword evidence="1" id="KW-0812">Transmembrane</keyword>
<keyword evidence="1" id="KW-0472">Membrane</keyword>
<proteinExistence type="predicted"/>
<dbReference type="InterPro" id="IPR025635">
    <property type="entry name" value="DUF4293"/>
</dbReference>
<feature type="transmembrane region" description="Helical" evidence="1">
    <location>
        <begin position="37"/>
        <end position="61"/>
    </location>
</feature>
<feature type="transmembrane region" description="Helical" evidence="1">
    <location>
        <begin position="98"/>
        <end position="119"/>
    </location>
</feature>
<evidence type="ECO:0000256" key="1">
    <source>
        <dbReference type="SAM" id="Phobius"/>
    </source>
</evidence>
<dbReference type="Pfam" id="PF14126">
    <property type="entry name" value="DUF4293"/>
    <property type="match status" value="1"/>
</dbReference>
<dbReference type="OrthoDB" id="594989at2"/>
<dbReference type="EMBL" id="NSKE01000003">
    <property type="protein sequence ID" value="PAU94938.1"/>
    <property type="molecule type" value="Genomic_DNA"/>
</dbReference>
<evidence type="ECO:0000313" key="3">
    <source>
        <dbReference type="Proteomes" id="UP000218831"/>
    </source>
</evidence>
<name>A0A2A2GC66_9BACT</name>
<organism evidence="2 3">
    <name type="scientific">Fodinibius salipaludis</name>
    <dbReference type="NCBI Taxonomy" id="2032627"/>
    <lineage>
        <taxon>Bacteria</taxon>
        <taxon>Pseudomonadati</taxon>
        <taxon>Balneolota</taxon>
        <taxon>Balneolia</taxon>
        <taxon>Balneolales</taxon>
        <taxon>Balneolaceae</taxon>
        <taxon>Fodinibius</taxon>
    </lineage>
</organism>
<evidence type="ECO:0008006" key="4">
    <source>
        <dbReference type="Google" id="ProtNLM"/>
    </source>
</evidence>
<gene>
    <name evidence="2" type="ORF">CK503_05570</name>
</gene>
<protein>
    <recommendedName>
        <fullName evidence="4">DUF4293 domain-containing protein</fullName>
    </recommendedName>
</protein>
<comment type="caution">
    <text evidence="2">The sequence shown here is derived from an EMBL/GenBank/DDBJ whole genome shotgun (WGS) entry which is preliminary data.</text>
</comment>
<accession>A0A2A2GC66</accession>
<feature type="transmembrane region" description="Helical" evidence="1">
    <location>
        <begin position="12"/>
        <end position="31"/>
    </location>
</feature>
<dbReference type="AlphaFoldDB" id="A0A2A2GC66"/>
<evidence type="ECO:0000313" key="2">
    <source>
        <dbReference type="EMBL" id="PAU94938.1"/>
    </source>
</evidence>
<dbReference type="Proteomes" id="UP000218831">
    <property type="component" value="Unassembled WGS sequence"/>
</dbReference>
<keyword evidence="1" id="KW-1133">Transmembrane helix</keyword>
<feature type="transmembrane region" description="Helical" evidence="1">
    <location>
        <begin position="73"/>
        <end position="92"/>
    </location>
</feature>
<keyword evidence="3" id="KW-1185">Reference proteome</keyword>
<reference evidence="2 3" key="1">
    <citation type="submission" date="2017-08" db="EMBL/GenBank/DDBJ databases">
        <title>Aliifodinibius alkalisoli sp. nov., isolated from saline alkaline soil.</title>
        <authorList>
            <person name="Liu D."/>
            <person name="Zhang G."/>
        </authorList>
    </citation>
    <scope>NUCLEOTIDE SEQUENCE [LARGE SCALE GENOMIC DNA]</scope>
    <source>
        <strain evidence="2 3">WN023</strain>
    </source>
</reference>